<keyword evidence="14" id="KW-1185">Reference proteome</keyword>
<sequence length="247" mass="25370">MITSAPPVSSSAAAGGSGSVTTTLPASSGTSALSAVKTIAAGETFDGGMVAYDRGVSCTGQEEGDDSDAVFEIEDGGSLSNVIIGPNQIEGVHCYGACTLTNVWWSSVCEDAFTIKEQKDGKTTTITGGGAFDADDKVLQHDGGGTLEVSGFYVENFGKVYRSCGNCDDMPTRHVVMDNVYAVEGSEIVGINANYDDTATLRGITVSGVDDICVTYEGNSNGDEPPESGSGPDGTNCKYSNSDITQS</sequence>
<dbReference type="Pfam" id="PF03211">
    <property type="entry name" value="Pectate_lyase"/>
    <property type="match status" value="1"/>
</dbReference>
<dbReference type="PANTHER" id="PTHR33407">
    <property type="entry name" value="PECTATE LYASE F-RELATED"/>
    <property type="match status" value="1"/>
</dbReference>
<dbReference type="InterPro" id="IPR004898">
    <property type="entry name" value="Pectate_lyase_PlyH/PlyE-like"/>
</dbReference>
<reference evidence="14" key="1">
    <citation type="journal article" date="2017" name="Genome Biol.">
        <title>Comparative genomics reveals high biological diversity and specific adaptations in the industrially and medically important fungal genus Aspergillus.</title>
        <authorList>
            <person name="de Vries R.P."/>
            <person name="Riley R."/>
            <person name="Wiebenga A."/>
            <person name="Aguilar-Osorio G."/>
            <person name="Amillis S."/>
            <person name="Uchima C.A."/>
            <person name="Anderluh G."/>
            <person name="Asadollahi M."/>
            <person name="Askin M."/>
            <person name="Barry K."/>
            <person name="Battaglia E."/>
            <person name="Bayram O."/>
            <person name="Benocci T."/>
            <person name="Braus-Stromeyer S.A."/>
            <person name="Caldana C."/>
            <person name="Canovas D."/>
            <person name="Cerqueira G.C."/>
            <person name="Chen F."/>
            <person name="Chen W."/>
            <person name="Choi C."/>
            <person name="Clum A."/>
            <person name="Dos Santos R.A."/>
            <person name="Damasio A.R."/>
            <person name="Diallinas G."/>
            <person name="Emri T."/>
            <person name="Fekete E."/>
            <person name="Flipphi M."/>
            <person name="Freyberg S."/>
            <person name="Gallo A."/>
            <person name="Gournas C."/>
            <person name="Habgood R."/>
            <person name="Hainaut M."/>
            <person name="Harispe M.L."/>
            <person name="Henrissat B."/>
            <person name="Hilden K.S."/>
            <person name="Hope R."/>
            <person name="Hossain A."/>
            <person name="Karabika E."/>
            <person name="Karaffa L."/>
            <person name="Karanyi Z."/>
            <person name="Krasevec N."/>
            <person name="Kuo A."/>
            <person name="Kusch H."/>
            <person name="LaButti K."/>
            <person name="Lagendijk E.L."/>
            <person name="Lapidus A."/>
            <person name="Levasseur A."/>
            <person name="Lindquist E."/>
            <person name="Lipzen A."/>
            <person name="Logrieco A.F."/>
            <person name="MacCabe A."/>
            <person name="Maekelae M.R."/>
            <person name="Malavazi I."/>
            <person name="Melin P."/>
            <person name="Meyer V."/>
            <person name="Mielnichuk N."/>
            <person name="Miskei M."/>
            <person name="Molnar A.P."/>
            <person name="Mule G."/>
            <person name="Ngan C.Y."/>
            <person name="Orejas M."/>
            <person name="Orosz E."/>
            <person name="Ouedraogo J.P."/>
            <person name="Overkamp K.M."/>
            <person name="Park H.-S."/>
            <person name="Perrone G."/>
            <person name="Piumi F."/>
            <person name="Punt P.J."/>
            <person name="Ram A.F."/>
            <person name="Ramon A."/>
            <person name="Rauscher S."/>
            <person name="Record E."/>
            <person name="Riano-Pachon D.M."/>
            <person name="Robert V."/>
            <person name="Roehrig J."/>
            <person name="Ruller R."/>
            <person name="Salamov A."/>
            <person name="Salih N.S."/>
            <person name="Samson R.A."/>
            <person name="Sandor E."/>
            <person name="Sanguinetti M."/>
            <person name="Schuetze T."/>
            <person name="Sepcic K."/>
            <person name="Shelest E."/>
            <person name="Sherlock G."/>
            <person name="Sophianopoulou V."/>
            <person name="Squina F.M."/>
            <person name="Sun H."/>
            <person name="Susca A."/>
            <person name="Todd R.B."/>
            <person name="Tsang A."/>
            <person name="Unkles S.E."/>
            <person name="van de Wiele N."/>
            <person name="van Rossen-Uffink D."/>
            <person name="Oliveira J.V."/>
            <person name="Vesth T.C."/>
            <person name="Visser J."/>
            <person name="Yu J.-H."/>
            <person name="Zhou M."/>
            <person name="Andersen M.R."/>
            <person name="Archer D.B."/>
            <person name="Baker S.E."/>
            <person name="Benoit I."/>
            <person name="Brakhage A.A."/>
            <person name="Braus G.H."/>
            <person name="Fischer R."/>
            <person name="Frisvad J.C."/>
            <person name="Goldman G.H."/>
            <person name="Houbraken J."/>
            <person name="Oakley B."/>
            <person name="Pocsi I."/>
            <person name="Scazzocchio C."/>
            <person name="Seiboth B."/>
            <person name="vanKuyk P.A."/>
            <person name="Wortman J."/>
            <person name="Dyer P.S."/>
            <person name="Grigoriev I.V."/>
        </authorList>
    </citation>
    <scope>NUCLEOTIDE SEQUENCE [LARGE SCALE GENOMIC DNA]</scope>
    <source>
        <strain evidence="14">CBS 516.65</strain>
    </source>
</reference>
<keyword evidence="8 11" id="KW-0456">Lyase</keyword>
<evidence type="ECO:0000256" key="4">
    <source>
        <dbReference type="ARBA" id="ARBA00006463"/>
    </source>
</evidence>
<evidence type="ECO:0000256" key="2">
    <source>
        <dbReference type="ARBA" id="ARBA00001913"/>
    </source>
</evidence>
<comment type="function">
    <text evidence="10 11">Pectinolytic enzyme consist of four classes of enzymes: pectin lyase, polygalacturonase, pectin methylesterase and rhamnogalacturonase. Among pectinolytic enzymes, pectin lyase is the most important in depolymerization of pectin, since it cleaves internal glycosidic bonds of highly methylated pectins. Favors pectate, the anion, over pectin, the methyl ester.</text>
</comment>
<evidence type="ECO:0000256" key="8">
    <source>
        <dbReference type="ARBA" id="ARBA00023239"/>
    </source>
</evidence>
<evidence type="ECO:0000256" key="1">
    <source>
        <dbReference type="ARBA" id="ARBA00000695"/>
    </source>
</evidence>
<accession>A0A1L9VA59</accession>
<keyword evidence="9" id="KW-0961">Cell wall biogenesis/degradation</keyword>
<evidence type="ECO:0000256" key="7">
    <source>
        <dbReference type="ARBA" id="ARBA00022837"/>
    </source>
</evidence>
<comment type="similarity">
    <text evidence="4 11">Belongs to the polysaccharide lyase 3 family.</text>
</comment>
<dbReference type="EC" id="4.2.2.2" evidence="11"/>
<dbReference type="InterPro" id="IPR011050">
    <property type="entry name" value="Pectin_lyase_fold/virulence"/>
</dbReference>
<keyword evidence="6" id="KW-0732">Signal</keyword>
<dbReference type="GeneID" id="34465605"/>
<comment type="subcellular location">
    <subcellularLocation>
        <location evidence="3 11">Secreted</location>
    </subcellularLocation>
</comment>
<evidence type="ECO:0000313" key="13">
    <source>
        <dbReference type="EMBL" id="OJJ80807.1"/>
    </source>
</evidence>
<keyword evidence="5 11" id="KW-0964">Secreted</keyword>
<evidence type="ECO:0000313" key="14">
    <source>
        <dbReference type="Proteomes" id="UP000184300"/>
    </source>
</evidence>
<proteinExistence type="inferred from homology"/>
<protein>
    <recommendedName>
        <fullName evidence="11">Pectate lyase</fullName>
        <ecNumber evidence="11">4.2.2.2</ecNumber>
    </recommendedName>
</protein>
<dbReference type="GO" id="GO:0045490">
    <property type="term" value="P:pectin catabolic process"/>
    <property type="evidence" value="ECO:0007669"/>
    <property type="project" value="TreeGrafter"/>
</dbReference>
<evidence type="ECO:0000256" key="3">
    <source>
        <dbReference type="ARBA" id="ARBA00004613"/>
    </source>
</evidence>
<dbReference type="PANTHER" id="PTHR33407:SF9">
    <property type="entry name" value="PECTATE LYASE F-RELATED"/>
    <property type="match status" value="1"/>
</dbReference>
<evidence type="ECO:0000256" key="12">
    <source>
        <dbReference type="SAM" id="MobiDB-lite"/>
    </source>
</evidence>
<dbReference type="RefSeq" id="XP_022397505.1">
    <property type="nucleotide sequence ID" value="XM_022549345.1"/>
</dbReference>
<keyword evidence="7 11" id="KW-0106">Calcium</keyword>
<feature type="region of interest" description="Disordered" evidence="12">
    <location>
        <begin position="1"/>
        <end position="27"/>
    </location>
</feature>
<organism evidence="13 14">
    <name type="scientific">Aspergillus glaucus CBS 516.65</name>
    <dbReference type="NCBI Taxonomy" id="1160497"/>
    <lineage>
        <taxon>Eukaryota</taxon>
        <taxon>Fungi</taxon>
        <taxon>Dikarya</taxon>
        <taxon>Ascomycota</taxon>
        <taxon>Pezizomycotina</taxon>
        <taxon>Eurotiomycetes</taxon>
        <taxon>Eurotiomycetidae</taxon>
        <taxon>Eurotiales</taxon>
        <taxon>Aspergillaceae</taxon>
        <taxon>Aspergillus</taxon>
        <taxon>Aspergillus subgen. Aspergillus</taxon>
    </lineage>
</organism>
<name>A0A1L9VA59_ASPGL</name>
<comment type="catalytic activity">
    <reaction evidence="1 11">
        <text>Eliminative cleavage of (1-&gt;4)-alpha-D-galacturonan to give oligosaccharides with 4-deoxy-alpha-D-galact-4-enuronosyl groups at their non-reducing ends.</text>
        <dbReference type="EC" id="4.2.2.2"/>
    </reaction>
</comment>
<dbReference type="Proteomes" id="UP000184300">
    <property type="component" value="Unassembled WGS sequence"/>
</dbReference>
<dbReference type="SUPFAM" id="SSF51126">
    <property type="entry name" value="Pectin lyase-like"/>
    <property type="match status" value="1"/>
</dbReference>
<dbReference type="VEuPathDB" id="FungiDB:ASPGLDRAFT_69248"/>
<dbReference type="GO" id="GO:0030570">
    <property type="term" value="F:pectate lyase activity"/>
    <property type="evidence" value="ECO:0007669"/>
    <property type="project" value="UniProtKB-UniRule"/>
</dbReference>
<evidence type="ECO:0000256" key="10">
    <source>
        <dbReference type="ARBA" id="ARBA00025679"/>
    </source>
</evidence>
<feature type="compositionally biased region" description="Polar residues" evidence="12">
    <location>
        <begin position="237"/>
        <end position="247"/>
    </location>
</feature>
<comment type="cofactor">
    <cofactor evidence="2 11">
        <name>Ca(2+)</name>
        <dbReference type="ChEBI" id="CHEBI:29108"/>
    </cofactor>
</comment>
<evidence type="ECO:0000256" key="6">
    <source>
        <dbReference type="ARBA" id="ARBA00022729"/>
    </source>
</evidence>
<evidence type="ECO:0000256" key="9">
    <source>
        <dbReference type="ARBA" id="ARBA00023316"/>
    </source>
</evidence>
<dbReference type="AlphaFoldDB" id="A0A1L9VA59"/>
<dbReference type="Gene3D" id="2.160.20.10">
    <property type="entry name" value="Single-stranded right-handed beta-helix, Pectin lyase-like"/>
    <property type="match status" value="1"/>
</dbReference>
<gene>
    <name evidence="13" type="ORF">ASPGLDRAFT_69248</name>
</gene>
<dbReference type="GO" id="GO:0071555">
    <property type="term" value="P:cell wall organization"/>
    <property type="evidence" value="ECO:0007669"/>
    <property type="project" value="UniProtKB-KW"/>
</dbReference>
<dbReference type="GO" id="GO:0005576">
    <property type="term" value="C:extracellular region"/>
    <property type="evidence" value="ECO:0007669"/>
    <property type="project" value="UniProtKB-SubCell"/>
</dbReference>
<dbReference type="EMBL" id="KV878909">
    <property type="protein sequence ID" value="OJJ80807.1"/>
    <property type="molecule type" value="Genomic_DNA"/>
</dbReference>
<feature type="compositionally biased region" description="Low complexity" evidence="12">
    <location>
        <begin position="1"/>
        <end position="23"/>
    </location>
</feature>
<dbReference type="InterPro" id="IPR012334">
    <property type="entry name" value="Pectin_lyas_fold"/>
</dbReference>
<evidence type="ECO:0000256" key="5">
    <source>
        <dbReference type="ARBA" id="ARBA00022525"/>
    </source>
</evidence>
<dbReference type="STRING" id="1160497.A0A1L9VA59"/>
<dbReference type="OrthoDB" id="441042at2759"/>
<evidence type="ECO:0000256" key="11">
    <source>
        <dbReference type="RuleBase" id="RU367009"/>
    </source>
</evidence>
<feature type="region of interest" description="Disordered" evidence="12">
    <location>
        <begin position="218"/>
        <end position="247"/>
    </location>
</feature>